<protein>
    <submittedName>
        <fullName evidence="2">Uncharacterized protein</fullName>
    </submittedName>
</protein>
<dbReference type="EMBL" id="MU865289">
    <property type="protein sequence ID" value="KAK4232085.1"/>
    <property type="molecule type" value="Genomic_DNA"/>
</dbReference>
<feature type="transmembrane region" description="Helical" evidence="1">
    <location>
        <begin position="48"/>
        <end position="72"/>
    </location>
</feature>
<accession>A0AAN7H8H7</accession>
<name>A0AAN7H8H7_9PEZI</name>
<evidence type="ECO:0000256" key="1">
    <source>
        <dbReference type="SAM" id="Phobius"/>
    </source>
</evidence>
<gene>
    <name evidence="2" type="ORF">QBC38DRAFT_144991</name>
</gene>
<keyword evidence="3" id="KW-1185">Reference proteome</keyword>
<organism evidence="2 3">
    <name type="scientific">Podospora fimiseda</name>
    <dbReference type="NCBI Taxonomy" id="252190"/>
    <lineage>
        <taxon>Eukaryota</taxon>
        <taxon>Fungi</taxon>
        <taxon>Dikarya</taxon>
        <taxon>Ascomycota</taxon>
        <taxon>Pezizomycotina</taxon>
        <taxon>Sordariomycetes</taxon>
        <taxon>Sordariomycetidae</taxon>
        <taxon>Sordariales</taxon>
        <taxon>Podosporaceae</taxon>
        <taxon>Podospora</taxon>
    </lineage>
</organism>
<comment type="caution">
    <text evidence="2">The sequence shown here is derived from an EMBL/GenBank/DDBJ whole genome shotgun (WGS) entry which is preliminary data.</text>
</comment>
<keyword evidence="1" id="KW-0472">Membrane</keyword>
<keyword evidence="1" id="KW-1133">Transmembrane helix</keyword>
<evidence type="ECO:0000313" key="3">
    <source>
        <dbReference type="Proteomes" id="UP001301958"/>
    </source>
</evidence>
<reference evidence="2" key="2">
    <citation type="submission" date="2023-05" db="EMBL/GenBank/DDBJ databases">
        <authorList>
            <consortium name="Lawrence Berkeley National Laboratory"/>
            <person name="Steindorff A."/>
            <person name="Hensen N."/>
            <person name="Bonometti L."/>
            <person name="Westerberg I."/>
            <person name="Brannstrom I.O."/>
            <person name="Guillou S."/>
            <person name="Cros-Aarteil S."/>
            <person name="Calhoun S."/>
            <person name="Haridas S."/>
            <person name="Kuo A."/>
            <person name="Mondo S."/>
            <person name="Pangilinan J."/>
            <person name="Riley R."/>
            <person name="Labutti K."/>
            <person name="Andreopoulos B."/>
            <person name="Lipzen A."/>
            <person name="Chen C."/>
            <person name="Yanf M."/>
            <person name="Daum C."/>
            <person name="Ng V."/>
            <person name="Clum A."/>
            <person name="Ohm R."/>
            <person name="Martin F."/>
            <person name="Silar P."/>
            <person name="Natvig D."/>
            <person name="Lalanne C."/>
            <person name="Gautier V."/>
            <person name="Ament-Velasquez S.L."/>
            <person name="Kruys A."/>
            <person name="Hutchinson M.I."/>
            <person name="Powell A.J."/>
            <person name="Barry K."/>
            <person name="Miller A.N."/>
            <person name="Grigoriev I.V."/>
            <person name="Debuchy R."/>
            <person name="Gladieux P."/>
            <person name="Thoren M.H."/>
            <person name="Johannesson H."/>
        </authorList>
    </citation>
    <scope>NUCLEOTIDE SEQUENCE</scope>
    <source>
        <strain evidence="2">CBS 990.96</strain>
    </source>
</reference>
<proteinExistence type="predicted"/>
<feature type="transmembrane region" description="Helical" evidence="1">
    <location>
        <begin position="6"/>
        <end position="27"/>
    </location>
</feature>
<keyword evidence="1" id="KW-0812">Transmembrane</keyword>
<evidence type="ECO:0000313" key="2">
    <source>
        <dbReference type="EMBL" id="KAK4232085.1"/>
    </source>
</evidence>
<dbReference type="AlphaFoldDB" id="A0AAN7H8H7"/>
<sequence>MEVANVFFLSVYFPCLAVRISLSFSLNKRVYPFFGGRAFSFLVSIPRLYSILVSIYLLSFFLLGKSVSYLLYTISRIMNHHS</sequence>
<dbReference type="Proteomes" id="UP001301958">
    <property type="component" value="Unassembled WGS sequence"/>
</dbReference>
<reference evidence="2" key="1">
    <citation type="journal article" date="2023" name="Mol. Phylogenet. Evol.">
        <title>Genome-scale phylogeny and comparative genomics of the fungal order Sordariales.</title>
        <authorList>
            <person name="Hensen N."/>
            <person name="Bonometti L."/>
            <person name="Westerberg I."/>
            <person name="Brannstrom I.O."/>
            <person name="Guillou S."/>
            <person name="Cros-Aarteil S."/>
            <person name="Calhoun S."/>
            <person name="Haridas S."/>
            <person name="Kuo A."/>
            <person name="Mondo S."/>
            <person name="Pangilinan J."/>
            <person name="Riley R."/>
            <person name="LaButti K."/>
            <person name="Andreopoulos B."/>
            <person name="Lipzen A."/>
            <person name="Chen C."/>
            <person name="Yan M."/>
            <person name="Daum C."/>
            <person name="Ng V."/>
            <person name="Clum A."/>
            <person name="Steindorff A."/>
            <person name="Ohm R.A."/>
            <person name="Martin F."/>
            <person name="Silar P."/>
            <person name="Natvig D.O."/>
            <person name="Lalanne C."/>
            <person name="Gautier V."/>
            <person name="Ament-Velasquez S.L."/>
            <person name="Kruys A."/>
            <person name="Hutchinson M.I."/>
            <person name="Powell A.J."/>
            <person name="Barry K."/>
            <person name="Miller A.N."/>
            <person name="Grigoriev I.V."/>
            <person name="Debuchy R."/>
            <person name="Gladieux P."/>
            <person name="Hiltunen Thoren M."/>
            <person name="Johannesson H."/>
        </authorList>
    </citation>
    <scope>NUCLEOTIDE SEQUENCE</scope>
    <source>
        <strain evidence="2">CBS 990.96</strain>
    </source>
</reference>